<evidence type="ECO:0000259" key="1">
    <source>
        <dbReference type="Pfam" id="PF04233"/>
    </source>
</evidence>
<evidence type="ECO:0000313" key="2">
    <source>
        <dbReference type="EMBL" id="MBF4474540.1"/>
    </source>
</evidence>
<organism evidence="2 3">
    <name type="scientific">Methanobacterium formicicum</name>
    <dbReference type="NCBI Taxonomy" id="2162"/>
    <lineage>
        <taxon>Archaea</taxon>
        <taxon>Methanobacteriati</taxon>
        <taxon>Methanobacteriota</taxon>
        <taxon>Methanomada group</taxon>
        <taxon>Methanobacteria</taxon>
        <taxon>Methanobacteriales</taxon>
        <taxon>Methanobacteriaceae</taxon>
        <taxon>Methanobacterium</taxon>
    </lineage>
</organism>
<dbReference type="RefSeq" id="WP_276698555.1">
    <property type="nucleotide sequence ID" value="NZ_JADIIL010000014.1"/>
</dbReference>
<sequence>MDNKSAASLLRMSAMKLRNLAFNNAAIKEVSTDFQIAGAKEFWQLIDSLLAEHVTISKEHVLAASKNTDLNFEYLRQIYPDIDNIIQEAVPDIRTYTEKFYTAGKSAGFTDMGVKAFVGSSDTNAMFHLTNYNFELIRKLTDDLAAGVRQEVWQGVARDRGLKEIAKRIEKVPDLVPLQRGNRFWTIAERAKLQAHTESTRARHQGLYMSFKQYDVTHYELVNTPWKRLCPDCKAKAANNPYEIDDLTAWAPVHVLCHCSNIAASDPAEKASDPNEFLNMVTGQMEQVNKNLVFAI</sequence>
<dbReference type="Proteomes" id="UP000606900">
    <property type="component" value="Unassembled WGS sequence"/>
</dbReference>
<dbReference type="AlphaFoldDB" id="A0A843AN17"/>
<dbReference type="EMBL" id="JADIIL010000014">
    <property type="protein sequence ID" value="MBF4474540.1"/>
    <property type="molecule type" value="Genomic_DNA"/>
</dbReference>
<proteinExistence type="predicted"/>
<accession>A0A843AN17</accession>
<protein>
    <recommendedName>
        <fullName evidence="1">Phage head morphogenesis domain-containing protein</fullName>
    </recommendedName>
</protein>
<evidence type="ECO:0000313" key="3">
    <source>
        <dbReference type="Proteomes" id="UP000606900"/>
    </source>
</evidence>
<reference evidence="2" key="1">
    <citation type="submission" date="2020-10" db="EMBL/GenBank/DDBJ databases">
        <title>Dehalococcoides mccartyi of a TCE/Cr reducing biochatode.</title>
        <authorList>
            <person name="Matturro B."/>
        </authorList>
    </citation>
    <scope>NUCLEOTIDE SEQUENCE</scope>
    <source>
        <strain evidence="2">Bin2</strain>
    </source>
</reference>
<feature type="domain" description="Phage head morphogenesis" evidence="1">
    <location>
        <begin position="148"/>
        <end position="260"/>
    </location>
</feature>
<name>A0A843AN17_METFO</name>
<dbReference type="InterPro" id="IPR006528">
    <property type="entry name" value="Phage_head_morphogenesis_dom"/>
</dbReference>
<comment type="caution">
    <text evidence="2">The sequence shown here is derived from an EMBL/GenBank/DDBJ whole genome shotgun (WGS) entry which is preliminary data.</text>
</comment>
<dbReference type="Pfam" id="PF04233">
    <property type="entry name" value="Phage_Mu_F"/>
    <property type="match status" value="1"/>
</dbReference>
<gene>
    <name evidence="2" type="ORF">ISP06_03585</name>
</gene>